<dbReference type="InterPro" id="IPR027417">
    <property type="entry name" value="P-loop_NTPase"/>
</dbReference>
<dbReference type="GO" id="GO:0005524">
    <property type="term" value="F:ATP binding"/>
    <property type="evidence" value="ECO:0007669"/>
    <property type="project" value="UniProtKB-KW"/>
</dbReference>
<feature type="domain" description="Helicase ATP-binding" evidence="4">
    <location>
        <begin position="387"/>
        <end position="541"/>
    </location>
</feature>
<evidence type="ECO:0000259" key="4">
    <source>
        <dbReference type="PROSITE" id="PS51192"/>
    </source>
</evidence>
<dbReference type="PANTHER" id="PTHR45626">
    <property type="entry name" value="TRANSCRIPTION TERMINATION FACTOR 2-RELATED"/>
    <property type="match status" value="1"/>
</dbReference>
<dbReference type="GO" id="GO:0006281">
    <property type="term" value="P:DNA repair"/>
    <property type="evidence" value="ECO:0007669"/>
    <property type="project" value="TreeGrafter"/>
</dbReference>
<dbReference type="GO" id="GO:0005634">
    <property type="term" value="C:nucleus"/>
    <property type="evidence" value="ECO:0007669"/>
    <property type="project" value="TreeGrafter"/>
</dbReference>
<keyword evidence="2" id="KW-0378">Hydrolase</keyword>
<evidence type="ECO:0000256" key="3">
    <source>
        <dbReference type="ARBA" id="ARBA00022840"/>
    </source>
</evidence>
<keyword evidence="3" id="KW-0067">ATP-binding</keyword>
<dbReference type="PROSITE" id="PS51192">
    <property type="entry name" value="HELICASE_ATP_BIND_1"/>
    <property type="match status" value="1"/>
</dbReference>
<name>A0AAD5Y0C0_9FUNG</name>
<dbReference type="PANTHER" id="PTHR45626:SF14">
    <property type="entry name" value="ATP-DEPENDENT DNA HELICASE (EUROFUNG)"/>
    <property type="match status" value="1"/>
</dbReference>
<evidence type="ECO:0000256" key="2">
    <source>
        <dbReference type="ARBA" id="ARBA00022801"/>
    </source>
</evidence>
<dbReference type="Gene3D" id="3.40.50.10810">
    <property type="entry name" value="Tandem AAA-ATPase domain"/>
    <property type="match status" value="1"/>
</dbReference>
<evidence type="ECO:0000313" key="6">
    <source>
        <dbReference type="Proteomes" id="UP001211065"/>
    </source>
</evidence>
<dbReference type="SMART" id="SM00487">
    <property type="entry name" value="DEXDc"/>
    <property type="match status" value="1"/>
</dbReference>
<dbReference type="CDD" id="cd18008">
    <property type="entry name" value="DEXDc_SHPRH-like"/>
    <property type="match status" value="1"/>
</dbReference>
<proteinExistence type="predicted"/>
<dbReference type="EMBL" id="JADGJW010000089">
    <property type="protein sequence ID" value="KAJ3224554.1"/>
    <property type="molecule type" value="Genomic_DNA"/>
</dbReference>
<sequence length="830" mass="93880">MKVKKFIIESDSDNESDNDTRIDNVLVLKNNLDTETETNLKKSKVNHLIKRRPQISFSSDEDSDSESSNVAQNLVTIVKKKNVVSDEDSDDYSEKENENSLDFNLTAVNNSSSSIFQLQKSKNLVEENNLTSEFNVAVINKSIDSGIPSETQTSYIHDAFSLENPLASNENNTSAIDVFNLKGDKDETYVSKTLVAQPLPIPPLQQKSSSLDEKNVKLPRNIEVHSKLQTEKKRQDNRVLSSLENSKFRINESNIENRDFTPKKNSTLINMPYVPQSQMSNRYVNNLFVPKSSHWQQKIPLSQLKNSKPAFTLPQKQSNQKIYRHTEITSHVTSSVSNIKSDITALYESIPEDTEKEGDVNFDNEQPVELTVQLLRHQLEGVRWLRDMGLGKTLQTVSLILLERSNDPNKKTTLIITPVALLKQWEFEIQDKTSRNSLSVHIHHGNRRYQDSNYLKTFDIIITSYNIVSSEFNSKYGKGVLFDIDWYRIVLDEAQTIKNRQTIAAKGCYSLKAEKRLCLSGTPLQNTVEDLFSLIHFLKVKSYSDHSVFKSQISEPLNKGFSKAVAMKRLNVLLQALMLRRTKKTLINGKPLLNLPERQVTVCQLQFEESEKTMYENLETRLKSQVKALVNDGKKNVTNFLTLLLRLRQACNHPFLVGYNLTSNDEIVQTQPENDELSDLAAMVGSLNIEKSNCSICLISLKPEEISTCAACILALPKLTNSSESESEIASSTELMQSLSSNFKDSTKVKKNPAVEDQAIDRVHRIGQTRNVKVTRLVIANTVEDRILDLQNKKRELIDGAIGDDTLLGNRKKSGRGGLDTKEILALFGF</sequence>
<evidence type="ECO:0000313" key="5">
    <source>
        <dbReference type="EMBL" id="KAJ3224554.1"/>
    </source>
</evidence>
<evidence type="ECO:0000256" key="1">
    <source>
        <dbReference type="ARBA" id="ARBA00022741"/>
    </source>
</evidence>
<dbReference type="InterPro" id="IPR014001">
    <property type="entry name" value="Helicase_ATP-bd"/>
</dbReference>
<reference evidence="5" key="1">
    <citation type="submission" date="2020-05" db="EMBL/GenBank/DDBJ databases">
        <title>Phylogenomic resolution of chytrid fungi.</title>
        <authorList>
            <person name="Stajich J.E."/>
            <person name="Amses K."/>
            <person name="Simmons R."/>
            <person name="Seto K."/>
            <person name="Myers J."/>
            <person name="Bonds A."/>
            <person name="Quandt C.A."/>
            <person name="Barry K."/>
            <person name="Liu P."/>
            <person name="Grigoriev I."/>
            <person name="Longcore J.E."/>
            <person name="James T.Y."/>
        </authorList>
    </citation>
    <scope>NUCLEOTIDE SEQUENCE</scope>
    <source>
        <strain evidence="5">JEL0476</strain>
    </source>
</reference>
<dbReference type="Pfam" id="PF00176">
    <property type="entry name" value="SNF2-rel_dom"/>
    <property type="match status" value="1"/>
</dbReference>
<dbReference type="InterPro" id="IPR000330">
    <property type="entry name" value="SNF2_N"/>
</dbReference>
<gene>
    <name evidence="5" type="ORF">HK099_008235</name>
</gene>
<dbReference type="GO" id="GO:0016787">
    <property type="term" value="F:hydrolase activity"/>
    <property type="evidence" value="ECO:0007669"/>
    <property type="project" value="UniProtKB-KW"/>
</dbReference>
<dbReference type="Proteomes" id="UP001211065">
    <property type="component" value="Unassembled WGS sequence"/>
</dbReference>
<keyword evidence="6" id="KW-1185">Reference proteome</keyword>
<accession>A0AAD5Y0C0</accession>
<comment type="caution">
    <text evidence="5">The sequence shown here is derived from an EMBL/GenBank/DDBJ whole genome shotgun (WGS) entry which is preliminary data.</text>
</comment>
<dbReference type="Gene3D" id="3.40.50.300">
    <property type="entry name" value="P-loop containing nucleotide triphosphate hydrolases"/>
    <property type="match status" value="2"/>
</dbReference>
<dbReference type="SUPFAM" id="SSF52540">
    <property type="entry name" value="P-loop containing nucleoside triphosphate hydrolases"/>
    <property type="match status" value="3"/>
</dbReference>
<protein>
    <recommendedName>
        <fullName evidence="4">Helicase ATP-binding domain-containing protein</fullName>
    </recommendedName>
</protein>
<dbReference type="AlphaFoldDB" id="A0AAD5Y0C0"/>
<dbReference type="GO" id="GO:0008094">
    <property type="term" value="F:ATP-dependent activity, acting on DNA"/>
    <property type="evidence" value="ECO:0007669"/>
    <property type="project" value="TreeGrafter"/>
</dbReference>
<organism evidence="5 6">
    <name type="scientific">Clydaea vesicula</name>
    <dbReference type="NCBI Taxonomy" id="447962"/>
    <lineage>
        <taxon>Eukaryota</taxon>
        <taxon>Fungi</taxon>
        <taxon>Fungi incertae sedis</taxon>
        <taxon>Chytridiomycota</taxon>
        <taxon>Chytridiomycota incertae sedis</taxon>
        <taxon>Chytridiomycetes</taxon>
        <taxon>Lobulomycetales</taxon>
        <taxon>Lobulomycetaceae</taxon>
        <taxon>Clydaea</taxon>
    </lineage>
</organism>
<dbReference type="InterPro" id="IPR050628">
    <property type="entry name" value="SNF2_RAD54_helicase_TF"/>
</dbReference>
<keyword evidence="1" id="KW-0547">Nucleotide-binding</keyword>
<dbReference type="InterPro" id="IPR038718">
    <property type="entry name" value="SNF2-like_sf"/>
</dbReference>